<proteinExistence type="predicted"/>
<dbReference type="Proteomes" id="UP001219630">
    <property type="component" value="Chromosome"/>
</dbReference>
<evidence type="ECO:0000313" key="1">
    <source>
        <dbReference type="EMBL" id="WFN55000.1"/>
    </source>
</evidence>
<reference evidence="1 2" key="1">
    <citation type="submission" date="2022-12" db="EMBL/GenBank/DDBJ databases">
        <title>Complete genome sequencing of Dickeya lacustris type strain LMG30899.</title>
        <authorList>
            <person name="Dobhal S."/>
            <person name="Arizala D."/>
            <person name="Arif M."/>
        </authorList>
    </citation>
    <scope>NUCLEOTIDE SEQUENCE [LARGE SCALE GENOMIC DNA]</scope>
    <source>
        <strain evidence="1 2">LMG30899</strain>
    </source>
</reference>
<gene>
    <name evidence="1" type="ORF">O1Q98_15300</name>
</gene>
<sequence>MLNKFAPRLPLVYHLLIKNEHNVRQPALEACSPVSGGVFQGQFNRLVIARQ</sequence>
<name>A0ABY8G503_9GAMM</name>
<organism evidence="1 2">
    <name type="scientific">Dickeya lacustris</name>
    <dbReference type="NCBI Taxonomy" id="2259638"/>
    <lineage>
        <taxon>Bacteria</taxon>
        <taxon>Pseudomonadati</taxon>
        <taxon>Pseudomonadota</taxon>
        <taxon>Gammaproteobacteria</taxon>
        <taxon>Enterobacterales</taxon>
        <taxon>Pectobacteriaceae</taxon>
        <taxon>Dickeya</taxon>
    </lineage>
</organism>
<dbReference type="RefSeq" id="WP_164513031.1">
    <property type="nucleotide sequence ID" value="NZ_CP114280.1"/>
</dbReference>
<keyword evidence="2" id="KW-1185">Reference proteome</keyword>
<dbReference type="EMBL" id="CP114280">
    <property type="protein sequence ID" value="WFN55000.1"/>
    <property type="molecule type" value="Genomic_DNA"/>
</dbReference>
<protein>
    <submittedName>
        <fullName evidence="1">Uncharacterized protein</fullName>
    </submittedName>
</protein>
<accession>A0ABY8G503</accession>
<evidence type="ECO:0000313" key="2">
    <source>
        <dbReference type="Proteomes" id="UP001219630"/>
    </source>
</evidence>